<dbReference type="KEGG" id="ovb:NB640_03635"/>
<proteinExistence type="inferred from homology"/>
<dbReference type="GO" id="GO:0003677">
    <property type="term" value="F:DNA binding"/>
    <property type="evidence" value="ECO:0007669"/>
    <property type="project" value="UniProtKB-KW"/>
</dbReference>
<evidence type="ECO:0000313" key="8">
    <source>
        <dbReference type="Proteomes" id="UP001156215"/>
    </source>
</evidence>
<dbReference type="Gene3D" id="1.10.10.10">
    <property type="entry name" value="Winged helix-like DNA-binding domain superfamily/Winged helix DNA-binding domain"/>
    <property type="match status" value="1"/>
</dbReference>
<dbReference type="GO" id="GO:0030170">
    <property type="term" value="F:pyridoxal phosphate binding"/>
    <property type="evidence" value="ECO:0007669"/>
    <property type="project" value="InterPro"/>
</dbReference>
<dbReference type="GO" id="GO:0008483">
    <property type="term" value="F:transaminase activity"/>
    <property type="evidence" value="ECO:0007669"/>
    <property type="project" value="UniProtKB-KW"/>
</dbReference>
<dbReference type="SUPFAM" id="SSF53383">
    <property type="entry name" value="PLP-dependent transferases"/>
    <property type="match status" value="1"/>
</dbReference>
<keyword evidence="8" id="KW-1185">Reference proteome</keyword>
<dbReference type="InterPro" id="IPR051446">
    <property type="entry name" value="HTH_trans_reg/aminotransferase"/>
</dbReference>
<dbReference type="InterPro" id="IPR036390">
    <property type="entry name" value="WH_DNA-bd_sf"/>
</dbReference>
<dbReference type="PANTHER" id="PTHR46577:SF1">
    <property type="entry name" value="HTH-TYPE TRANSCRIPTIONAL REGULATORY PROTEIN GABR"/>
    <property type="match status" value="1"/>
</dbReference>
<dbReference type="Pfam" id="PF00392">
    <property type="entry name" value="GntR"/>
    <property type="match status" value="1"/>
</dbReference>
<dbReference type="Gene3D" id="3.40.640.10">
    <property type="entry name" value="Type I PLP-dependent aspartate aminotransferase-like (Major domain)"/>
    <property type="match status" value="1"/>
</dbReference>
<evidence type="ECO:0000256" key="2">
    <source>
        <dbReference type="ARBA" id="ARBA00022898"/>
    </source>
</evidence>
<dbReference type="InterPro" id="IPR004839">
    <property type="entry name" value="Aminotransferase_I/II_large"/>
</dbReference>
<dbReference type="Pfam" id="PF00155">
    <property type="entry name" value="Aminotran_1_2"/>
    <property type="match status" value="1"/>
</dbReference>
<name>A0A9E9M0T8_9BURK</name>
<dbReference type="InterPro" id="IPR015421">
    <property type="entry name" value="PyrdxlP-dep_Trfase_major"/>
</dbReference>
<evidence type="ECO:0000256" key="3">
    <source>
        <dbReference type="ARBA" id="ARBA00023015"/>
    </source>
</evidence>
<dbReference type="GO" id="GO:0003700">
    <property type="term" value="F:DNA-binding transcription factor activity"/>
    <property type="evidence" value="ECO:0007669"/>
    <property type="project" value="InterPro"/>
</dbReference>
<sequence length="474" mass="52327">MWDLKVIDISKPLYLAVVEALERDIASGLLQPGDRMPTHRSLAKKVGITLSTASRVYHEAGKRGLITAVVGRGTFITADAGKKAAVIDVNQSMLDWDLGIGSPISKTDPDILPLAEVVMHKERFPYLMSYSSPQGLPEHRRTGSDWVARFGIKAPPQNIVITAGAHHALFIICNSLLAYGDRIATDFLTYPGIKTAAQRNGIRLESVHMDADGMLPEELDLLCRRQNIKAVYLSGRIQNPTNREMSTTRRLELREVISRHGLVIIENDSYGFLSHSRSKTLSALLPDNSIYISSLSKAFYAGLRIAYVAAPSHIVKKLTQGIADNMLTVSPFCAEIASECIKTGLADISIRNKKLALIKRRAIFEKIFADYIFESSSQSMFIWLKLPSPWRGTILEAEAAKNSIRIFCAEKFVVGAKRPPESVRISLTGVENLASFKKTLHQLEQLISTINCCSNHVSSDEALSPPSANRQDAK</sequence>
<keyword evidence="3" id="KW-0805">Transcription regulation</keyword>
<gene>
    <name evidence="7" type="ORF">NB640_03635</name>
</gene>
<dbReference type="CDD" id="cd07377">
    <property type="entry name" value="WHTH_GntR"/>
    <property type="match status" value="1"/>
</dbReference>
<keyword evidence="4" id="KW-0238">DNA-binding</keyword>
<comment type="similarity">
    <text evidence="1">In the C-terminal section; belongs to the class-I pyridoxal-phosphate-dependent aminotransferase family.</text>
</comment>
<dbReference type="EMBL" id="CP098242">
    <property type="protein sequence ID" value="WAW10758.1"/>
    <property type="molecule type" value="Genomic_DNA"/>
</dbReference>
<evidence type="ECO:0000256" key="1">
    <source>
        <dbReference type="ARBA" id="ARBA00005384"/>
    </source>
</evidence>
<protein>
    <submittedName>
        <fullName evidence="7">PLP-dependent aminotransferase family protein</fullName>
    </submittedName>
</protein>
<reference evidence="7" key="1">
    <citation type="journal article" date="2022" name="Front. Microbiol.">
        <title>New perspectives on an old grouping: The genomic and phenotypic variability of Oxalobacter formigenes and the implications for calcium oxalate stone prevention.</title>
        <authorList>
            <person name="Chmiel J.A."/>
            <person name="Carr C."/>
            <person name="Stuivenberg G.A."/>
            <person name="Venema R."/>
            <person name="Chanyi R.M."/>
            <person name="Al K.F."/>
            <person name="Giguere D."/>
            <person name="Say H."/>
            <person name="Akouris P.P."/>
            <person name="Dominguez Romero S.A."/>
            <person name="Kwong A."/>
            <person name="Tai V."/>
            <person name="Koval S.F."/>
            <person name="Razvi H."/>
            <person name="Bjazevic J."/>
            <person name="Burton J.P."/>
        </authorList>
    </citation>
    <scope>NUCLEOTIDE SEQUENCE</scope>
    <source>
        <strain evidence="7">WoOx3</strain>
    </source>
</reference>
<organism evidence="7 8">
    <name type="scientific">Oxalobacter vibrioformis</name>
    <dbReference type="NCBI Taxonomy" id="933080"/>
    <lineage>
        <taxon>Bacteria</taxon>
        <taxon>Pseudomonadati</taxon>
        <taxon>Pseudomonadota</taxon>
        <taxon>Betaproteobacteria</taxon>
        <taxon>Burkholderiales</taxon>
        <taxon>Oxalobacteraceae</taxon>
        <taxon>Oxalobacter</taxon>
    </lineage>
</organism>
<dbReference type="CDD" id="cd00609">
    <property type="entry name" value="AAT_like"/>
    <property type="match status" value="1"/>
</dbReference>
<evidence type="ECO:0000259" key="6">
    <source>
        <dbReference type="PROSITE" id="PS50949"/>
    </source>
</evidence>
<dbReference type="PANTHER" id="PTHR46577">
    <property type="entry name" value="HTH-TYPE TRANSCRIPTIONAL REGULATORY PROTEIN GABR"/>
    <property type="match status" value="1"/>
</dbReference>
<dbReference type="Proteomes" id="UP001156215">
    <property type="component" value="Chromosome"/>
</dbReference>
<evidence type="ECO:0000256" key="4">
    <source>
        <dbReference type="ARBA" id="ARBA00023125"/>
    </source>
</evidence>
<feature type="domain" description="HTH gntR-type" evidence="6">
    <location>
        <begin position="11"/>
        <end position="79"/>
    </location>
</feature>
<dbReference type="PROSITE" id="PS50949">
    <property type="entry name" value="HTH_GNTR"/>
    <property type="match status" value="1"/>
</dbReference>
<accession>A0A9E9M0T8</accession>
<keyword evidence="5" id="KW-0804">Transcription</keyword>
<dbReference type="SMART" id="SM00345">
    <property type="entry name" value="HTH_GNTR"/>
    <property type="match status" value="1"/>
</dbReference>
<dbReference type="InterPro" id="IPR036388">
    <property type="entry name" value="WH-like_DNA-bd_sf"/>
</dbReference>
<dbReference type="InterPro" id="IPR015424">
    <property type="entry name" value="PyrdxlP-dep_Trfase"/>
</dbReference>
<evidence type="ECO:0000313" key="7">
    <source>
        <dbReference type="EMBL" id="WAW10758.1"/>
    </source>
</evidence>
<keyword evidence="7" id="KW-0808">Transferase</keyword>
<dbReference type="RefSeq" id="WP_269309806.1">
    <property type="nucleotide sequence ID" value="NZ_CP098242.1"/>
</dbReference>
<evidence type="ECO:0000256" key="5">
    <source>
        <dbReference type="ARBA" id="ARBA00023163"/>
    </source>
</evidence>
<dbReference type="InterPro" id="IPR000524">
    <property type="entry name" value="Tscrpt_reg_HTH_GntR"/>
</dbReference>
<keyword evidence="2" id="KW-0663">Pyridoxal phosphate</keyword>
<keyword evidence="7" id="KW-0032">Aminotransferase</keyword>
<dbReference type="AlphaFoldDB" id="A0A9E9M0T8"/>
<dbReference type="SUPFAM" id="SSF46785">
    <property type="entry name" value="Winged helix' DNA-binding domain"/>
    <property type="match status" value="1"/>
</dbReference>